<evidence type="ECO:0000256" key="6">
    <source>
        <dbReference type="ARBA" id="ARBA00022692"/>
    </source>
</evidence>
<dbReference type="Gene3D" id="3.30.200.20">
    <property type="entry name" value="Phosphorylase Kinase, domain 1"/>
    <property type="match status" value="1"/>
</dbReference>
<evidence type="ECO:0000256" key="8">
    <source>
        <dbReference type="ARBA" id="ARBA00022777"/>
    </source>
</evidence>
<comment type="catalytic activity">
    <reaction evidence="12">
        <text>L-threonyl-[protein] + ATP = O-phospho-L-threonyl-[protein] + ADP + H(+)</text>
        <dbReference type="Rhea" id="RHEA:46608"/>
        <dbReference type="Rhea" id="RHEA-COMP:11060"/>
        <dbReference type="Rhea" id="RHEA-COMP:11605"/>
        <dbReference type="ChEBI" id="CHEBI:15378"/>
        <dbReference type="ChEBI" id="CHEBI:30013"/>
        <dbReference type="ChEBI" id="CHEBI:30616"/>
        <dbReference type="ChEBI" id="CHEBI:61977"/>
        <dbReference type="ChEBI" id="CHEBI:456216"/>
        <dbReference type="EC" id="2.7.11.1"/>
    </reaction>
</comment>
<dbReference type="Gene3D" id="1.10.510.10">
    <property type="entry name" value="Transferase(Phosphotransferase) domain 1"/>
    <property type="match status" value="1"/>
</dbReference>
<comment type="caution">
    <text evidence="18">The sequence shown here is derived from an EMBL/GenBank/DDBJ whole genome shotgun (WGS) entry which is preliminary data.</text>
</comment>
<keyword evidence="8" id="KW-0418">Kinase</keyword>
<accession>A0A834ZGY5</accession>
<evidence type="ECO:0000256" key="9">
    <source>
        <dbReference type="ARBA" id="ARBA00022840"/>
    </source>
</evidence>
<evidence type="ECO:0000313" key="18">
    <source>
        <dbReference type="EMBL" id="KAF8407049.1"/>
    </source>
</evidence>
<evidence type="ECO:0000256" key="16">
    <source>
        <dbReference type="SAM" id="MobiDB-lite"/>
    </source>
</evidence>
<keyword evidence="9 14" id="KW-0067">ATP-binding</keyword>
<keyword evidence="10" id="KW-1133">Transmembrane helix</keyword>
<dbReference type="InterPro" id="IPR001245">
    <property type="entry name" value="Ser-Thr/Tyr_kinase_cat_dom"/>
</dbReference>
<proteinExistence type="inferred from homology"/>
<keyword evidence="3" id="KW-1003">Cell membrane</keyword>
<dbReference type="InterPro" id="IPR011009">
    <property type="entry name" value="Kinase-like_dom_sf"/>
</dbReference>
<evidence type="ECO:0000256" key="7">
    <source>
        <dbReference type="ARBA" id="ARBA00022741"/>
    </source>
</evidence>
<evidence type="ECO:0000256" key="11">
    <source>
        <dbReference type="ARBA" id="ARBA00023136"/>
    </source>
</evidence>
<dbReference type="Proteomes" id="UP000655225">
    <property type="component" value="Unassembled WGS sequence"/>
</dbReference>
<dbReference type="PROSITE" id="PS00107">
    <property type="entry name" value="PROTEIN_KINASE_ATP"/>
    <property type="match status" value="1"/>
</dbReference>
<evidence type="ECO:0000256" key="1">
    <source>
        <dbReference type="ARBA" id="ARBA00004162"/>
    </source>
</evidence>
<keyword evidence="7 14" id="KW-0547">Nucleotide-binding</keyword>
<protein>
    <recommendedName>
        <fullName evidence="2">non-specific serine/threonine protein kinase</fullName>
        <ecNumber evidence="2">2.7.11.1</ecNumber>
    </recommendedName>
</protein>
<dbReference type="FunFam" id="1.10.510.10:FF:000173">
    <property type="entry name" value="proline-rich receptor-like protein kinase PERK8"/>
    <property type="match status" value="1"/>
</dbReference>
<dbReference type="PROSITE" id="PS50011">
    <property type="entry name" value="PROTEIN_KINASE_DOM"/>
    <property type="match status" value="1"/>
</dbReference>
<evidence type="ECO:0000313" key="19">
    <source>
        <dbReference type="Proteomes" id="UP000655225"/>
    </source>
</evidence>
<comment type="similarity">
    <text evidence="15">Belongs to the protein kinase superfamily.</text>
</comment>
<comment type="catalytic activity">
    <reaction evidence="13">
        <text>L-seryl-[protein] + ATP = O-phospho-L-seryl-[protein] + ADP + H(+)</text>
        <dbReference type="Rhea" id="RHEA:17989"/>
        <dbReference type="Rhea" id="RHEA-COMP:9863"/>
        <dbReference type="Rhea" id="RHEA-COMP:11604"/>
        <dbReference type="ChEBI" id="CHEBI:15378"/>
        <dbReference type="ChEBI" id="CHEBI:29999"/>
        <dbReference type="ChEBI" id="CHEBI:30616"/>
        <dbReference type="ChEBI" id="CHEBI:83421"/>
        <dbReference type="ChEBI" id="CHEBI:456216"/>
        <dbReference type="EC" id="2.7.11.1"/>
    </reaction>
</comment>
<dbReference type="InterPro" id="IPR017441">
    <property type="entry name" value="Protein_kinase_ATP_BS"/>
</dbReference>
<dbReference type="EC" id="2.7.11.1" evidence="2"/>
<dbReference type="PANTHER" id="PTHR47982">
    <property type="entry name" value="PROLINE-RICH RECEPTOR-LIKE PROTEIN KINASE PERK4"/>
    <property type="match status" value="1"/>
</dbReference>
<dbReference type="SUPFAM" id="SSF56112">
    <property type="entry name" value="Protein kinase-like (PK-like)"/>
    <property type="match status" value="1"/>
</dbReference>
<evidence type="ECO:0000256" key="12">
    <source>
        <dbReference type="ARBA" id="ARBA00047899"/>
    </source>
</evidence>
<gene>
    <name evidence="18" type="ORF">HHK36_006174</name>
</gene>
<keyword evidence="11" id="KW-0472">Membrane</keyword>
<evidence type="ECO:0000256" key="2">
    <source>
        <dbReference type="ARBA" id="ARBA00012513"/>
    </source>
</evidence>
<feature type="binding site" evidence="14">
    <location>
        <position position="116"/>
    </location>
    <ligand>
        <name>ATP</name>
        <dbReference type="ChEBI" id="CHEBI:30616"/>
    </ligand>
</feature>
<dbReference type="FunFam" id="3.30.200.20:FF:000162">
    <property type="entry name" value="Adenine nucleotide alpha hydrolase-like domain kinase"/>
    <property type="match status" value="1"/>
</dbReference>
<name>A0A834ZGY5_TETSI</name>
<evidence type="ECO:0000256" key="3">
    <source>
        <dbReference type="ARBA" id="ARBA00022475"/>
    </source>
</evidence>
<evidence type="ECO:0000259" key="17">
    <source>
        <dbReference type="PROSITE" id="PS50011"/>
    </source>
</evidence>
<sequence length="421" mass="46932">MIRRDHGLCRSNPLVPKGICLRASGCVLSNQKEATRPYLNLFAASPLEDSPRNVESNRVSASTSTSGTALRFSTRKYTYEELAMATDNFSDANCLGEGGFGYVHKGFLNGKDLAVKQLKFESKQGEREFQAEVETISRVHHKYLVSLLGYCTTGDHRMLVYEFVPNKTLEFHLHGEGQPTMDWGNRLKIALGSAKGLVYLHEDCHPRIIHRDIKASNILLNNKFEAKVADFGLARFFPDDYTHISTNVKGTFGYLDPEYVTSGKLTDRSDVFSFGVMLLELITGHRPVNKTSSMPQSLVEWARPWLKKALEDGNFDSLIDPRLAKDYDPEEVTRMVACAAACVNHSARHRPPMNQIVRALEGVVPLVDLEGEVSLVDPNEESGSGHGTNYSSSDYDTTQLNEDIKKHRMLALPSSGSMKKV</sequence>
<dbReference type="EMBL" id="JABCRI010000004">
    <property type="protein sequence ID" value="KAF8407049.1"/>
    <property type="molecule type" value="Genomic_DNA"/>
</dbReference>
<dbReference type="CDD" id="cd14066">
    <property type="entry name" value="STKc_IRAK"/>
    <property type="match status" value="1"/>
</dbReference>
<dbReference type="GO" id="GO:0005886">
    <property type="term" value="C:plasma membrane"/>
    <property type="evidence" value="ECO:0007669"/>
    <property type="project" value="UniProtKB-SubCell"/>
</dbReference>
<dbReference type="OMA" id="HEYCKPR"/>
<dbReference type="Pfam" id="PF07714">
    <property type="entry name" value="PK_Tyr_Ser-Thr"/>
    <property type="match status" value="1"/>
</dbReference>
<organism evidence="18 19">
    <name type="scientific">Tetracentron sinense</name>
    <name type="common">Spur-leaf</name>
    <dbReference type="NCBI Taxonomy" id="13715"/>
    <lineage>
        <taxon>Eukaryota</taxon>
        <taxon>Viridiplantae</taxon>
        <taxon>Streptophyta</taxon>
        <taxon>Embryophyta</taxon>
        <taxon>Tracheophyta</taxon>
        <taxon>Spermatophyta</taxon>
        <taxon>Magnoliopsida</taxon>
        <taxon>Trochodendrales</taxon>
        <taxon>Trochodendraceae</taxon>
        <taxon>Tetracentron</taxon>
    </lineage>
</organism>
<dbReference type="OrthoDB" id="4062651at2759"/>
<evidence type="ECO:0000256" key="13">
    <source>
        <dbReference type="ARBA" id="ARBA00048679"/>
    </source>
</evidence>
<evidence type="ECO:0000256" key="14">
    <source>
        <dbReference type="PROSITE-ProRule" id="PRU10141"/>
    </source>
</evidence>
<evidence type="ECO:0000256" key="4">
    <source>
        <dbReference type="ARBA" id="ARBA00022527"/>
    </source>
</evidence>
<keyword evidence="6" id="KW-0812">Transmembrane</keyword>
<dbReference type="InterPro" id="IPR008271">
    <property type="entry name" value="Ser/Thr_kinase_AS"/>
</dbReference>
<dbReference type="InterPro" id="IPR000719">
    <property type="entry name" value="Prot_kinase_dom"/>
</dbReference>
<dbReference type="AlphaFoldDB" id="A0A834ZGY5"/>
<dbReference type="PANTHER" id="PTHR47982:SF35">
    <property type="entry name" value="PROLINE-RICH RECEPTOR-LIKE PROTEIN KINASE PERK1-RELATED"/>
    <property type="match status" value="1"/>
</dbReference>
<dbReference type="PROSITE" id="PS00108">
    <property type="entry name" value="PROTEIN_KINASE_ST"/>
    <property type="match status" value="1"/>
</dbReference>
<reference evidence="18 19" key="1">
    <citation type="submission" date="2020-04" db="EMBL/GenBank/DDBJ databases">
        <title>Plant Genome Project.</title>
        <authorList>
            <person name="Zhang R.-G."/>
        </authorList>
    </citation>
    <scope>NUCLEOTIDE SEQUENCE [LARGE SCALE GENOMIC DNA]</scope>
    <source>
        <strain evidence="18">YNK0</strain>
        <tissue evidence="18">Leaf</tissue>
    </source>
</reference>
<feature type="domain" description="Protein kinase" evidence="17">
    <location>
        <begin position="89"/>
        <end position="367"/>
    </location>
</feature>
<comment type="subcellular location">
    <subcellularLocation>
        <location evidence="1">Cell membrane</location>
        <topology evidence="1">Single-pass membrane protein</topology>
    </subcellularLocation>
</comment>
<dbReference type="InterPro" id="IPR047117">
    <property type="entry name" value="PERK1-13-like"/>
</dbReference>
<dbReference type="GO" id="GO:0004674">
    <property type="term" value="F:protein serine/threonine kinase activity"/>
    <property type="evidence" value="ECO:0007669"/>
    <property type="project" value="UniProtKB-KW"/>
</dbReference>
<dbReference type="SMART" id="SM00220">
    <property type="entry name" value="S_TKc"/>
    <property type="match status" value="1"/>
</dbReference>
<evidence type="ECO:0000256" key="15">
    <source>
        <dbReference type="RuleBase" id="RU000304"/>
    </source>
</evidence>
<keyword evidence="4 15" id="KW-0723">Serine/threonine-protein kinase</keyword>
<keyword evidence="19" id="KW-1185">Reference proteome</keyword>
<feature type="region of interest" description="Disordered" evidence="16">
    <location>
        <begin position="376"/>
        <end position="395"/>
    </location>
</feature>
<dbReference type="GO" id="GO:0005524">
    <property type="term" value="F:ATP binding"/>
    <property type="evidence" value="ECO:0007669"/>
    <property type="project" value="UniProtKB-UniRule"/>
</dbReference>
<evidence type="ECO:0000256" key="5">
    <source>
        <dbReference type="ARBA" id="ARBA00022679"/>
    </source>
</evidence>
<evidence type="ECO:0000256" key="10">
    <source>
        <dbReference type="ARBA" id="ARBA00022989"/>
    </source>
</evidence>
<keyword evidence="5" id="KW-0808">Transferase</keyword>